<proteinExistence type="predicted"/>
<dbReference type="AlphaFoldDB" id="A0AAN8NIK7"/>
<evidence type="ECO:0000313" key="2">
    <source>
        <dbReference type="EMBL" id="KAK6617393.1"/>
    </source>
</evidence>
<name>A0AAN8NIK7_POLSC</name>
<evidence type="ECO:0000313" key="3">
    <source>
        <dbReference type="Proteomes" id="UP001372834"/>
    </source>
</evidence>
<feature type="compositionally biased region" description="Basic and acidic residues" evidence="1">
    <location>
        <begin position="1"/>
        <end position="20"/>
    </location>
</feature>
<feature type="region of interest" description="Disordered" evidence="1">
    <location>
        <begin position="1"/>
        <end position="21"/>
    </location>
</feature>
<feature type="region of interest" description="Disordered" evidence="1">
    <location>
        <begin position="40"/>
        <end position="61"/>
    </location>
</feature>
<reference evidence="2 3" key="1">
    <citation type="submission" date="2023-10" db="EMBL/GenBank/DDBJ databases">
        <title>Genomes of two closely related lineages of the louse Polyplax serrata with different host specificities.</title>
        <authorList>
            <person name="Martinu J."/>
            <person name="Tarabai H."/>
            <person name="Stefka J."/>
            <person name="Hypsa V."/>
        </authorList>
    </citation>
    <scope>NUCLEOTIDE SEQUENCE [LARGE SCALE GENOMIC DNA]</scope>
    <source>
        <strain evidence="2">HR10_N</strain>
    </source>
</reference>
<sequence length="68" mass="7816">MLATRRDTVRENALEEDHPLRSQSAAALLQFDENGCKLRDPQVPRFGRKHEYRGPTTSAQTTFVQYPI</sequence>
<dbReference type="EMBL" id="JAWJWE010000044">
    <property type="protein sequence ID" value="KAK6617393.1"/>
    <property type="molecule type" value="Genomic_DNA"/>
</dbReference>
<dbReference type="Proteomes" id="UP001372834">
    <property type="component" value="Unassembled WGS sequence"/>
</dbReference>
<accession>A0AAN8NIK7</accession>
<comment type="caution">
    <text evidence="2">The sequence shown here is derived from an EMBL/GenBank/DDBJ whole genome shotgun (WGS) entry which is preliminary data.</text>
</comment>
<evidence type="ECO:0000256" key="1">
    <source>
        <dbReference type="SAM" id="MobiDB-lite"/>
    </source>
</evidence>
<gene>
    <name evidence="2" type="ORF">RUM43_014402</name>
</gene>
<protein>
    <submittedName>
        <fullName evidence="2">Uncharacterized protein</fullName>
    </submittedName>
</protein>
<organism evidence="2 3">
    <name type="scientific">Polyplax serrata</name>
    <name type="common">Common mouse louse</name>
    <dbReference type="NCBI Taxonomy" id="468196"/>
    <lineage>
        <taxon>Eukaryota</taxon>
        <taxon>Metazoa</taxon>
        <taxon>Ecdysozoa</taxon>
        <taxon>Arthropoda</taxon>
        <taxon>Hexapoda</taxon>
        <taxon>Insecta</taxon>
        <taxon>Pterygota</taxon>
        <taxon>Neoptera</taxon>
        <taxon>Paraneoptera</taxon>
        <taxon>Psocodea</taxon>
        <taxon>Troctomorpha</taxon>
        <taxon>Phthiraptera</taxon>
        <taxon>Anoplura</taxon>
        <taxon>Polyplacidae</taxon>
        <taxon>Polyplax</taxon>
    </lineage>
</organism>